<dbReference type="InterPro" id="IPR029044">
    <property type="entry name" value="Nucleotide-diphossugar_trans"/>
</dbReference>
<gene>
    <name evidence="5" type="ORF">EIM92_22780</name>
</gene>
<dbReference type="KEGG" id="plen:EIM92_22780"/>
<proteinExistence type="inferred from homology"/>
<dbReference type="OrthoDB" id="396512at2"/>
<sequence>MKLLTVVIPCYNSQDYMRYCIESLLPGGDDVELLIVNDGSSDRTANIADEYARRYPTIVKAIHQDNGGHGEAVNAGIRNATGLYLKVVDSDDWVDVRAYLKIVHTLRDLRSEDKAVDMVISNFVYEKEEVSYRKIMKYNHVLPEGKIFSWDEVKPFRKGQYLLMHSLIYRTQLLKDCGLELPKHTFYVDNLFVYVPLVHVKKMIYVNVDFYRYFIGREDQSVQESIMIKRIDQQLKVNKLMIEQVGMDSIPHPNLRRYMLGHLEIVTVVSAILLIRSGTAENLKKKKELWKFIKDTDNKLYRELKYGFMGRLIHLPGRVGRLISVGAYKITQRLVGFN</sequence>
<dbReference type="Proteomes" id="UP000273145">
    <property type="component" value="Chromosome"/>
</dbReference>
<accession>A0A3S8S0B7</accession>
<protein>
    <submittedName>
        <fullName evidence="5">Glycosyltransferase family 2 protein</fullName>
    </submittedName>
</protein>
<dbReference type="PANTHER" id="PTHR22916">
    <property type="entry name" value="GLYCOSYLTRANSFERASE"/>
    <property type="match status" value="1"/>
</dbReference>
<organism evidence="5 6">
    <name type="scientific">Paenibacillus lentus</name>
    <dbReference type="NCBI Taxonomy" id="1338368"/>
    <lineage>
        <taxon>Bacteria</taxon>
        <taxon>Bacillati</taxon>
        <taxon>Bacillota</taxon>
        <taxon>Bacilli</taxon>
        <taxon>Bacillales</taxon>
        <taxon>Paenibacillaceae</taxon>
        <taxon>Paenibacillus</taxon>
    </lineage>
</organism>
<dbReference type="RefSeq" id="WP_125084807.1">
    <property type="nucleotide sequence ID" value="NZ_CP034248.1"/>
</dbReference>
<comment type="similarity">
    <text evidence="1">Belongs to the glycosyltransferase 2 family.</text>
</comment>
<feature type="domain" description="Glycosyltransferase 2-like" evidence="4">
    <location>
        <begin position="5"/>
        <end position="111"/>
    </location>
</feature>
<evidence type="ECO:0000313" key="6">
    <source>
        <dbReference type="Proteomes" id="UP000273145"/>
    </source>
</evidence>
<dbReference type="AlphaFoldDB" id="A0A3S8S0B7"/>
<dbReference type="PANTHER" id="PTHR22916:SF51">
    <property type="entry name" value="GLYCOSYLTRANSFERASE EPSH-RELATED"/>
    <property type="match status" value="1"/>
</dbReference>
<evidence type="ECO:0000259" key="4">
    <source>
        <dbReference type="Pfam" id="PF00535"/>
    </source>
</evidence>
<dbReference type="Pfam" id="PF00535">
    <property type="entry name" value="Glycos_transf_2"/>
    <property type="match status" value="1"/>
</dbReference>
<keyword evidence="6" id="KW-1185">Reference proteome</keyword>
<dbReference type="EMBL" id="CP034248">
    <property type="protein sequence ID" value="AZK48656.1"/>
    <property type="molecule type" value="Genomic_DNA"/>
</dbReference>
<evidence type="ECO:0000256" key="3">
    <source>
        <dbReference type="ARBA" id="ARBA00022679"/>
    </source>
</evidence>
<dbReference type="Gene3D" id="3.90.550.10">
    <property type="entry name" value="Spore Coat Polysaccharide Biosynthesis Protein SpsA, Chain A"/>
    <property type="match status" value="1"/>
</dbReference>
<evidence type="ECO:0000313" key="5">
    <source>
        <dbReference type="EMBL" id="AZK48656.1"/>
    </source>
</evidence>
<name>A0A3S8S0B7_9BACL</name>
<evidence type="ECO:0000256" key="2">
    <source>
        <dbReference type="ARBA" id="ARBA00022676"/>
    </source>
</evidence>
<keyword evidence="2" id="KW-0328">Glycosyltransferase</keyword>
<dbReference type="InterPro" id="IPR001173">
    <property type="entry name" value="Glyco_trans_2-like"/>
</dbReference>
<keyword evidence="3 5" id="KW-0808">Transferase</keyword>
<evidence type="ECO:0000256" key="1">
    <source>
        <dbReference type="ARBA" id="ARBA00006739"/>
    </source>
</evidence>
<dbReference type="CDD" id="cd00761">
    <property type="entry name" value="Glyco_tranf_GTA_type"/>
    <property type="match status" value="1"/>
</dbReference>
<dbReference type="SUPFAM" id="SSF53448">
    <property type="entry name" value="Nucleotide-diphospho-sugar transferases"/>
    <property type="match status" value="1"/>
</dbReference>
<dbReference type="GO" id="GO:0016757">
    <property type="term" value="F:glycosyltransferase activity"/>
    <property type="evidence" value="ECO:0007669"/>
    <property type="project" value="UniProtKB-KW"/>
</dbReference>
<reference evidence="5 6" key="1">
    <citation type="submission" date="2018-11" db="EMBL/GenBank/DDBJ databases">
        <title>Genome sequencing of Paenibacillus lentus DSM25539(T).</title>
        <authorList>
            <person name="Kook J.-K."/>
            <person name="Park S.-N."/>
            <person name="Lim Y.K."/>
        </authorList>
    </citation>
    <scope>NUCLEOTIDE SEQUENCE [LARGE SCALE GENOMIC DNA]</scope>
    <source>
        <strain evidence="5 6">DSM 25539</strain>
    </source>
</reference>